<protein>
    <submittedName>
        <fullName evidence="2">Uncharacterized protein</fullName>
    </submittedName>
</protein>
<feature type="compositionally biased region" description="Polar residues" evidence="1">
    <location>
        <begin position="93"/>
        <end position="103"/>
    </location>
</feature>
<evidence type="ECO:0000313" key="2">
    <source>
        <dbReference type="EMBL" id="KLJ09659.1"/>
    </source>
</evidence>
<dbReference type="EMBL" id="LDEV01002297">
    <property type="protein sequence ID" value="KLJ09659.1"/>
    <property type="molecule type" value="Genomic_DNA"/>
</dbReference>
<feature type="compositionally biased region" description="Basic and acidic residues" evidence="1">
    <location>
        <begin position="36"/>
        <end position="49"/>
    </location>
</feature>
<feature type="region of interest" description="Disordered" evidence="1">
    <location>
        <begin position="1"/>
        <end position="120"/>
    </location>
</feature>
<feature type="compositionally biased region" description="Basic and acidic residues" evidence="1">
    <location>
        <begin position="104"/>
        <end position="113"/>
    </location>
</feature>
<evidence type="ECO:0000256" key="1">
    <source>
        <dbReference type="SAM" id="MobiDB-lite"/>
    </source>
</evidence>
<gene>
    <name evidence="2" type="ORF">EMPG_14922</name>
</gene>
<reference evidence="3" key="1">
    <citation type="journal article" date="2015" name="PLoS Genet.">
        <title>The dynamic genome and transcriptome of the human fungal pathogen Blastomyces and close relative Emmonsia.</title>
        <authorList>
            <person name="Munoz J.F."/>
            <person name="Gauthier G.M."/>
            <person name="Desjardins C.A."/>
            <person name="Gallo J.E."/>
            <person name="Holder J."/>
            <person name="Sullivan T.D."/>
            <person name="Marty A.J."/>
            <person name="Carmen J.C."/>
            <person name="Chen Z."/>
            <person name="Ding L."/>
            <person name="Gujja S."/>
            <person name="Magrini V."/>
            <person name="Misas E."/>
            <person name="Mitreva M."/>
            <person name="Priest M."/>
            <person name="Saif S."/>
            <person name="Whiston E.A."/>
            <person name="Young S."/>
            <person name="Zeng Q."/>
            <person name="Goldman W.E."/>
            <person name="Mardis E.R."/>
            <person name="Taylor J.W."/>
            <person name="McEwen J.G."/>
            <person name="Clay O.K."/>
            <person name="Klein B.S."/>
            <person name="Cuomo C.A."/>
        </authorList>
    </citation>
    <scope>NUCLEOTIDE SEQUENCE [LARGE SCALE GENOMIC DNA]</scope>
    <source>
        <strain evidence="3">UAMH 139</strain>
    </source>
</reference>
<sequence length="146" mass="15770">MSDDGYGYDYDDGYGHDDGGDYSYDEHYDDGESYDTGERDTEDYTRDSARSSFNEDDSRSYDYGTGGASSEGDGPQDADGYPQEELEVGSGEVTCSSGNSSDGRLQEEAESSYRRAPSPSGVYDVVATLKRAINIGIYAVVNSSTP</sequence>
<evidence type="ECO:0000313" key="3">
    <source>
        <dbReference type="Proteomes" id="UP000053573"/>
    </source>
</evidence>
<dbReference type="OrthoDB" id="10522436at2759"/>
<comment type="caution">
    <text evidence="2">The sequence shown here is derived from an EMBL/GenBank/DDBJ whole genome shotgun (WGS) entry which is preliminary data.</text>
</comment>
<dbReference type="AlphaFoldDB" id="A0A0H1BDW0"/>
<name>A0A0H1BDW0_9EURO</name>
<proteinExistence type="predicted"/>
<organism evidence="2 3">
    <name type="scientific">Blastomyces silverae</name>
    <dbReference type="NCBI Taxonomy" id="2060906"/>
    <lineage>
        <taxon>Eukaryota</taxon>
        <taxon>Fungi</taxon>
        <taxon>Dikarya</taxon>
        <taxon>Ascomycota</taxon>
        <taxon>Pezizomycotina</taxon>
        <taxon>Eurotiomycetes</taxon>
        <taxon>Eurotiomycetidae</taxon>
        <taxon>Onygenales</taxon>
        <taxon>Ajellomycetaceae</taxon>
        <taxon>Blastomyces</taxon>
    </lineage>
</organism>
<keyword evidence="3" id="KW-1185">Reference proteome</keyword>
<dbReference type="Proteomes" id="UP000053573">
    <property type="component" value="Unassembled WGS sequence"/>
</dbReference>
<accession>A0A0H1BDW0</accession>